<dbReference type="Proteomes" id="UP000034736">
    <property type="component" value="Unassembled WGS sequence"/>
</dbReference>
<comment type="caution">
    <text evidence="2">The sequence shown here is derived from an EMBL/GenBank/DDBJ whole genome shotgun (WGS) entry which is preliminary data.</text>
</comment>
<dbReference type="AlphaFoldDB" id="A0A0G1H3U1"/>
<keyword evidence="1" id="KW-0812">Transmembrane</keyword>
<dbReference type="EMBL" id="LCHU01000011">
    <property type="protein sequence ID" value="KKT41173.1"/>
    <property type="molecule type" value="Genomic_DNA"/>
</dbReference>
<evidence type="ECO:0000313" key="2">
    <source>
        <dbReference type="EMBL" id="KKT41173.1"/>
    </source>
</evidence>
<organism evidence="2 3">
    <name type="scientific">Candidatus Giovannonibacteria bacterium GW2011_GWA2_44_13b</name>
    <dbReference type="NCBI Taxonomy" id="1618647"/>
    <lineage>
        <taxon>Bacteria</taxon>
        <taxon>Candidatus Giovannoniibacteriota</taxon>
    </lineage>
</organism>
<sequence>MKTDRISNIIISIAVAALALTVVFFAVALQTGFFHNWSEGQYFGRVTETHDGGFTVADRGGRLLPVLIQKDTKIMTGRRSVPANALHAGDNIIVVGSLSGTEYIEARVVRIFPAPKIK</sequence>
<accession>A0A0G1H3U1</accession>
<reference evidence="2 3" key="1">
    <citation type="journal article" date="2015" name="Nature">
        <title>rRNA introns, odd ribosomes, and small enigmatic genomes across a large radiation of phyla.</title>
        <authorList>
            <person name="Brown C.T."/>
            <person name="Hug L.A."/>
            <person name="Thomas B.C."/>
            <person name="Sharon I."/>
            <person name="Castelle C.J."/>
            <person name="Singh A."/>
            <person name="Wilkins M.J."/>
            <person name="Williams K.H."/>
            <person name="Banfield J.F."/>
        </authorList>
    </citation>
    <scope>NUCLEOTIDE SEQUENCE [LARGE SCALE GENOMIC DNA]</scope>
</reference>
<dbReference type="STRING" id="1618647.UW30_C0011G0004"/>
<gene>
    <name evidence="2" type="ORF">UW30_C0011G0004</name>
</gene>
<evidence type="ECO:0000256" key="1">
    <source>
        <dbReference type="SAM" id="Phobius"/>
    </source>
</evidence>
<protein>
    <recommendedName>
        <fullName evidence="4">DUF5666 domain-containing protein</fullName>
    </recommendedName>
</protein>
<feature type="transmembrane region" description="Helical" evidence="1">
    <location>
        <begin position="6"/>
        <end position="29"/>
    </location>
</feature>
<keyword evidence="1" id="KW-0472">Membrane</keyword>
<name>A0A0G1H3U1_9BACT</name>
<evidence type="ECO:0000313" key="3">
    <source>
        <dbReference type="Proteomes" id="UP000034736"/>
    </source>
</evidence>
<proteinExistence type="predicted"/>
<evidence type="ECO:0008006" key="4">
    <source>
        <dbReference type="Google" id="ProtNLM"/>
    </source>
</evidence>
<keyword evidence="1" id="KW-1133">Transmembrane helix</keyword>